<dbReference type="Proteomes" id="UP000197153">
    <property type="component" value="Chromosome 1"/>
</dbReference>
<name>A0A248JRA7_9PROT</name>
<dbReference type="PANTHER" id="PTHR34205:SF2">
    <property type="entry name" value="DUF962 DOMAIN-CONTAINING PROTEIN"/>
    <property type="match status" value="1"/>
</dbReference>
<protein>
    <recommendedName>
        <fullName evidence="4">DUF962 domain-containing protein</fullName>
    </recommendedName>
</protein>
<dbReference type="InterPro" id="IPR009305">
    <property type="entry name" value="Mpo1-like"/>
</dbReference>
<feature type="transmembrane region" description="Helical" evidence="1">
    <location>
        <begin position="29"/>
        <end position="47"/>
    </location>
</feature>
<evidence type="ECO:0000313" key="3">
    <source>
        <dbReference type="Proteomes" id="UP000197153"/>
    </source>
</evidence>
<feature type="transmembrane region" description="Helical" evidence="1">
    <location>
        <begin position="54"/>
        <end position="72"/>
    </location>
</feature>
<keyword evidence="1" id="KW-1133">Transmembrane helix</keyword>
<sequence length="113" mass="12993">MTAHEPRIATYDAFWPFYLGEHALPATRAWHFVGTGLVLLALAAGLVTGNWRYFAAAPVCGYLFAWISHFFVEHNRPATFTYPLWSLISDFRMFFLFVAGRLRAELRRHGVSR</sequence>
<gene>
    <name evidence="2" type="ORF">Y958_10865</name>
</gene>
<dbReference type="AlphaFoldDB" id="A0A248JRA7"/>
<dbReference type="EMBL" id="CP022110">
    <property type="protein sequence ID" value="ASG21272.1"/>
    <property type="molecule type" value="Genomic_DNA"/>
</dbReference>
<accession>A0A248JRA7</accession>
<proteinExistence type="predicted"/>
<dbReference type="KEGG" id="nao:Y958_10865"/>
<dbReference type="Pfam" id="PF06127">
    <property type="entry name" value="Mpo1-like"/>
    <property type="match status" value="1"/>
</dbReference>
<reference evidence="2 3" key="1">
    <citation type="submission" date="2017-06" db="EMBL/GenBank/DDBJ databases">
        <title>Complete genome sequence of Nitrospirillum amazonense strain CBAmC, an endophytic nitrogen-fixing and plant growth-promoting bacterium, isolated from sugarcane.</title>
        <authorList>
            <person name="Schwab S."/>
            <person name="dos Santos Teixeira K.R."/>
            <person name="Simoes Araujo J.L."/>
            <person name="Soares Vidal M."/>
            <person name="Borges de Freitas H.R."/>
            <person name="Rivello Crivelaro A.L."/>
            <person name="Bueno de Camargo Nunes A."/>
            <person name="dos Santos C.M."/>
            <person name="Palmeira da Silva Rosa D."/>
            <person name="da Silva Padilha D."/>
            <person name="da Silva E."/>
            <person name="Araujo Terra L."/>
            <person name="Soares Mendes V."/>
            <person name="Farinelli L."/>
            <person name="Magalhaes Cruz L."/>
            <person name="Baldani J.I."/>
        </authorList>
    </citation>
    <scope>NUCLEOTIDE SEQUENCE [LARGE SCALE GENOMIC DNA]</scope>
    <source>
        <strain evidence="2 3">CBAmC</strain>
    </source>
</reference>
<keyword evidence="1" id="KW-0812">Transmembrane</keyword>
<feature type="transmembrane region" description="Helical" evidence="1">
    <location>
        <begin position="84"/>
        <end position="104"/>
    </location>
</feature>
<keyword evidence="3" id="KW-1185">Reference proteome</keyword>
<keyword evidence="1" id="KW-0472">Membrane</keyword>
<dbReference type="RefSeq" id="WP_088871990.1">
    <property type="nucleotide sequence ID" value="NZ_CP022110.1"/>
</dbReference>
<dbReference type="PANTHER" id="PTHR34205">
    <property type="entry name" value="TRANSMEMBRANE PROTEIN"/>
    <property type="match status" value="1"/>
</dbReference>
<evidence type="ECO:0000256" key="1">
    <source>
        <dbReference type="SAM" id="Phobius"/>
    </source>
</evidence>
<organism evidence="2 3">
    <name type="scientific">Nitrospirillum viridazoti CBAmc</name>
    <dbReference type="NCBI Taxonomy" id="1441467"/>
    <lineage>
        <taxon>Bacteria</taxon>
        <taxon>Pseudomonadati</taxon>
        <taxon>Pseudomonadota</taxon>
        <taxon>Alphaproteobacteria</taxon>
        <taxon>Rhodospirillales</taxon>
        <taxon>Azospirillaceae</taxon>
        <taxon>Nitrospirillum</taxon>
        <taxon>Nitrospirillum viridazoti</taxon>
    </lineage>
</organism>
<evidence type="ECO:0008006" key="4">
    <source>
        <dbReference type="Google" id="ProtNLM"/>
    </source>
</evidence>
<evidence type="ECO:0000313" key="2">
    <source>
        <dbReference type="EMBL" id="ASG21272.1"/>
    </source>
</evidence>